<proteinExistence type="predicted"/>
<dbReference type="Proteomes" id="UP000268096">
    <property type="component" value="Unassembled WGS sequence"/>
</dbReference>
<reference evidence="1 2" key="1">
    <citation type="submission" date="2018-08" db="EMBL/GenBank/DDBJ databases">
        <title>Recombination of ecologically and evolutionarily significant loci maintains genetic cohesion in the Pseudomonas syringae species complex.</title>
        <authorList>
            <person name="Dillon M."/>
            <person name="Thakur S."/>
            <person name="Almeida R.N.D."/>
            <person name="Weir B.S."/>
            <person name="Guttman D.S."/>
        </authorList>
    </citation>
    <scope>NUCLEOTIDE SEQUENCE [LARGE SCALE GENOMIC DNA]</scope>
    <source>
        <strain evidence="1 2">ICMP 16926</strain>
    </source>
</reference>
<gene>
    <name evidence="1" type="ORF">ALP48_00180</name>
</gene>
<sequence length="334" mass="36912">MISGEIMELEPVTQMILIIALAVLGIAVIYLLLCWTLIWKSTCPPTRIGEIGWKRVDYIWIIIGSLALLIHFLQVGANIKIAERNMEEAFGRGAIQTLNIAATSLSDSKICLPSTASARKDLAADYVAELDAACERFTKIRPHSRAGTQPDVKVIIYLAQNTTAAKYSNPILSERVKILYRSWDNYLQQLDSINEARGKVSTYEEVIGTSEYFASFLLAFAIALRLAKVTGEIRLKTHSIESSKKTSIASRDGDSHELNYSARQLSLSAQELRLSASNLSNAAGQLKNSSKLEELHNRLANIEKILPYAYWVLAGSVCISVAVALLLQRILAEI</sequence>
<protein>
    <submittedName>
        <fullName evidence="1">Uncharacterized protein</fullName>
    </submittedName>
</protein>
<organism evidence="1 2">
    <name type="scientific">Pseudomonas syringae pv. solidagae</name>
    <dbReference type="NCBI Taxonomy" id="264458"/>
    <lineage>
        <taxon>Bacteria</taxon>
        <taxon>Pseudomonadati</taxon>
        <taxon>Pseudomonadota</taxon>
        <taxon>Gammaproteobacteria</taxon>
        <taxon>Pseudomonadales</taxon>
        <taxon>Pseudomonadaceae</taxon>
        <taxon>Pseudomonas</taxon>
        <taxon>Pseudomonas syringae</taxon>
    </lineage>
</organism>
<accession>A0A0P9ZBY3</accession>
<dbReference type="AlphaFoldDB" id="A0A0P9ZBY3"/>
<dbReference type="EMBL" id="RBTH01000351">
    <property type="protein sequence ID" value="RMT40248.1"/>
    <property type="molecule type" value="Genomic_DNA"/>
</dbReference>
<evidence type="ECO:0000313" key="1">
    <source>
        <dbReference type="EMBL" id="RMT40248.1"/>
    </source>
</evidence>
<name>A0A0P9ZBY3_PSESX</name>
<comment type="caution">
    <text evidence="1">The sequence shown here is derived from an EMBL/GenBank/DDBJ whole genome shotgun (WGS) entry which is preliminary data.</text>
</comment>
<evidence type="ECO:0000313" key="2">
    <source>
        <dbReference type="Proteomes" id="UP000268096"/>
    </source>
</evidence>